<dbReference type="EMBL" id="BAAAZA010000054">
    <property type="protein sequence ID" value="GAA3903887.1"/>
    <property type="molecule type" value="Genomic_DNA"/>
</dbReference>
<gene>
    <name evidence="1" type="ORF">GCM10022207_86320</name>
</gene>
<proteinExistence type="predicted"/>
<evidence type="ECO:0000313" key="1">
    <source>
        <dbReference type="EMBL" id="GAA3903887.1"/>
    </source>
</evidence>
<evidence type="ECO:0000313" key="2">
    <source>
        <dbReference type="Proteomes" id="UP001501563"/>
    </source>
</evidence>
<comment type="caution">
    <text evidence="1">The sequence shown here is derived from an EMBL/GenBank/DDBJ whole genome shotgun (WGS) entry which is preliminary data.</text>
</comment>
<organism evidence="1 2">
    <name type="scientific">Streptomyces lannensis</name>
    <dbReference type="NCBI Taxonomy" id="766498"/>
    <lineage>
        <taxon>Bacteria</taxon>
        <taxon>Bacillati</taxon>
        <taxon>Actinomycetota</taxon>
        <taxon>Actinomycetes</taxon>
        <taxon>Kitasatosporales</taxon>
        <taxon>Streptomycetaceae</taxon>
        <taxon>Streptomyces</taxon>
    </lineage>
</organism>
<reference evidence="2" key="1">
    <citation type="journal article" date="2019" name="Int. J. Syst. Evol. Microbiol.">
        <title>The Global Catalogue of Microorganisms (GCM) 10K type strain sequencing project: providing services to taxonomists for standard genome sequencing and annotation.</title>
        <authorList>
            <consortium name="The Broad Institute Genomics Platform"/>
            <consortium name="The Broad Institute Genome Sequencing Center for Infectious Disease"/>
            <person name="Wu L."/>
            <person name="Ma J."/>
        </authorList>
    </citation>
    <scope>NUCLEOTIDE SEQUENCE [LARGE SCALE GENOMIC DNA]</scope>
    <source>
        <strain evidence="2">JCM 16578</strain>
    </source>
</reference>
<evidence type="ECO:0008006" key="3">
    <source>
        <dbReference type="Google" id="ProtNLM"/>
    </source>
</evidence>
<keyword evidence="2" id="KW-1185">Reference proteome</keyword>
<name>A0ABP7LQI3_9ACTN</name>
<accession>A0ABP7LQI3</accession>
<sequence>MLTGHDPQAPPVPIAFYAGCASANTGGHNENTTAAALVLTARRKPVAILTTAGVRPPSYARTWKTAHLDGRVYAYLAPITREHHDT</sequence>
<dbReference type="Proteomes" id="UP001501563">
    <property type="component" value="Unassembled WGS sequence"/>
</dbReference>
<protein>
    <recommendedName>
        <fullName evidence="3">CHAT domain-containing protein</fullName>
    </recommendedName>
</protein>